<reference evidence="3" key="1">
    <citation type="journal article" date="2014" name="Microbiology">
        <title>A 2,4-dichlorophenoxyacetic acid degradation plasmid pM7012 discloses distribution of an unclassified megaplasmid group across bacterial species.</title>
        <authorList>
            <person name="Sakai Y."/>
            <person name="Ogawa N."/>
            <person name="Shimomura Y."/>
            <person name="Fujii T."/>
        </authorList>
    </citation>
    <scope>NUCLEOTIDE SEQUENCE</scope>
    <source>
        <strain evidence="3">M701</strain>
    </source>
</reference>
<dbReference type="RefSeq" id="WP_023842555.1">
    <property type="nucleotide sequence ID" value="NC_022995.1"/>
</dbReference>
<keyword evidence="1" id="KW-0732">Signal</keyword>
<evidence type="ECO:0000256" key="1">
    <source>
        <dbReference type="SAM" id="SignalP"/>
    </source>
</evidence>
<dbReference type="Pfam" id="PF11412">
    <property type="entry name" value="DsbD_N"/>
    <property type="match status" value="1"/>
</dbReference>
<dbReference type="PANTHER" id="PTHR32234:SF0">
    <property type="entry name" value="THIOL:DISULFIDE INTERCHANGE PROTEIN DSBD"/>
    <property type="match status" value="1"/>
</dbReference>
<proteinExistence type="predicted"/>
<sequence>MQNLAKLVCAAAAALVTPAAMAAQTSASPDIEQVATGESPALLSPEQAFGATVHKNGQQITIDYRIADGYYLYRDRMSIETTPPGMLGATTFQAGESKTDRYFGTQVVYKHKTVATAKVKDGAPRDFTVQVHYQGCAAVGVCYPPQTRIVDIASCTDKKGETSC</sequence>
<dbReference type="EMBL" id="AB853026">
    <property type="protein sequence ID" value="BAO19012.1"/>
    <property type="molecule type" value="Genomic_DNA"/>
</dbReference>
<feature type="chain" id="PRO_5004743096" evidence="1">
    <location>
        <begin position="23"/>
        <end position="164"/>
    </location>
</feature>
<feature type="signal peptide" evidence="1">
    <location>
        <begin position="1"/>
        <end position="22"/>
    </location>
</feature>
<dbReference type="AlphaFoldDB" id="V5YNP6"/>
<dbReference type="GO" id="GO:0045454">
    <property type="term" value="P:cell redox homeostasis"/>
    <property type="evidence" value="ECO:0007669"/>
    <property type="project" value="TreeGrafter"/>
</dbReference>
<geneLocation type="plasmid" evidence="3">
    <name>pM7012</name>
</geneLocation>
<reference evidence="3" key="2">
    <citation type="submission" date="2024-06" db="EMBL/GenBank/DDBJ databases">
        <authorList>
            <person name="Sakai Y."/>
            <person name="Fujii T."/>
        </authorList>
    </citation>
    <scope>NUCLEOTIDE SEQUENCE</scope>
    <source>
        <strain evidence="3">M701</strain>
        <plasmid evidence="3">pM7012</plasmid>
    </source>
</reference>
<accession>V5YNP6</accession>
<dbReference type="PANTHER" id="PTHR32234">
    <property type="entry name" value="THIOL:DISULFIDE INTERCHANGE PROTEIN DSBD"/>
    <property type="match status" value="1"/>
</dbReference>
<feature type="domain" description="Thiol:disulfide interchange protein DsbD N-terminal" evidence="2">
    <location>
        <begin position="41"/>
        <end position="152"/>
    </location>
</feature>
<dbReference type="SUPFAM" id="SSF74863">
    <property type="entry name" value="Thiol:disulfide interchange protein DsbD, N-terminal domain (DsbD-alpha)"/>
    <property type="match status" value="1"/>
</dbReference>
<name>V5YNP6_9BURK</name>
<organism evidence="3">
    <name type="scientific">Burkholderia sp. M701</name>
    <dbReference type="NCBI Taxonomy" id="326454"/>
    <lineage>
        <taxon>Bacteria</taxon>
        <taxon>Pseudomonadati</taxon>
        <taxon>Pseudomonadota</taxon>
        <taxon>Betaproteobacteria</taxon>
        <taxon>Burkholderiales</taxon>
        <taxon>Burkholderiaceae</taxon>
        <taxon>Burkholderia</taxon>
    </lineage>
</organism>
<dbReference type="InterPro" id="IPR036929">
    <property type="entry name" value="DsbDN_sf"/>
</dbReference>
<dbReference type="Gene3D" id="2.60.40.1250">
    <property type="entry name" value="Thiol:disulfide interchange protein DsbD, N-terminal domain"/>
    <property type="match status" value="1"/>
</dbReference>
<evidence type="ECO:0000259" key="2">
    <source>
        <dbReference type="Pfam" id="PF11412"/>
    </source>
</evidence>
<evidence type="ECO:0000313" key="3">
    <source>
        <dbReference type="EMBL" id="BAO19012.1"/>
    </source>
</evidence>
<keyword evidence="3" id="KW-0614">Plasmid</keyword>
<dbReference type="InterPro" id="IPR028250">
    <property type="entry name" value="DsbDN"/>
</dbReference>
<dbReference type="GO" id="GO:0015035">
    <property type="term" value="F:protein-disulfide reductase activity"/>
    <property type="evidence" value="ECO:0007669"/>
    <property type="project" value="TreeGrafter"/>
</dbReference>
<protein>
    <submittedName>
        <fullName evidence="3">Disulphide bond corrector protein DsbC</fullName>
    </submittedName>
</protein>